<feature type="compositionally biased region" description="Polar residues" evidence="1">
    <location>
        <begin position="1009"/>
        <end position="1018"/>
    </location>
</feature>
<protein>
    <recommendedName>
        <fullName evidence="2">Piwi domain-containing protein</fullName>
    </recommendedName>
</protein>
<feature type="compositionally biased region" description="Polar residues" evidence="1">
    <location>
        <begin position="608"/>
        <end position="620"/>
    </location>
</feature>
<dbReference type="Gene3D" id="3.40.50.2300">
    <property type="match status" value="1"/>
</dbReference>
<dbReference type="Pfam" id="PF08699">
    <property type="entry name" value="ArgoL1"/>
    <property type="match status" value="1"/>
</dbReference>
<dbReference type="PROSITE" id="PS50822">
    <property type="entry name" value="PIWI"/>
    <property type="match status" value="1"/>
</dbReference>
<dbReference type="STRING" id="329884.A0A4U0XE95"/>
<sequence length="1877" mass="207627">MAQPPVGNGSNGSLYSNGAAVNGSIMPSAGHYADMQTLMQSMETLSGWLQQNREEWASLQEGLARVEKVQAQNEHISRVPHPGAGAGMMIPGGDGLVNGDTHTDTHAAPPQLPATPAEQPEDPDLDPNRPTLTTLQSALSASHSRISSLESQLRQHETLQTLYESTLSDTTDRIRQYCFEQQNYIISLHRHYTTLLQQSREELVDAQLVHQGWQEGLQRLSGLVREAYGAREEERRPWVGRVKGLKEENRRLRAMVGWEVGPDGDSDEEEEEGRAGYGMVKTRGRLSGSSLEAVRGGDGSSMARASLHPEETVEILHAPPFPKHTANRSTAPETFARAIHEQTEIRIPITINSITSTNISIIIIISSSSISIISIISIIVHATFAGWEPAPPPSMGGKKKQWTKTPAKTATPKIDPELCIRCPDRETAEEKAHRNDLDKCFNDFPSRQWEVSEDLDLSKPLVCEAFLAYAKTVGEKFRPELMDSEIEERDKVVGLIAAKRDAEWKIPQEGKRETERKKAEMEKLKAEKGMRKTGVSVLDQDAASAGSAMGAAGTRQASAAAGSGRPPGKPSADLKGAATGTGKPSTDGKTGNSGNGSGQGIPLRDGPPTSSGTADPTGTTQSVCLRCPVGSPHSHAHAIAPDGLLDCYEEIRPGISSTLAPHLSDLWPRLTLTRHDMLPHQLVGHDGLDARLRRGDPGLAKAVVEVLQGGGTQHGGALLTGGLAEYALVLYHQAQREPAILDESDLEDGGPSEVAPPAQMPMASTYSNPKHTNRMTGRHDQQTNHVLTLEYIRGVATRMLRNTGRDPDNMSKAELDREIDEVSRKFGLRTSFASKGGDHSKVFTNHLNMQWPKEIHVYAVDMVRAYGNGNVSITVKKNADRRLVIEMLKTNHYSQYLGVLHSVDRVKKWVTDGDLIWSVVPLFDPNDPAIVPQPLQSGGAVQIRYVNETGVPLDLDQITLSFVRSIDLTRHVGEMFYDTSIASYDDSDPGLITRGLNAFFSRFARESRQNGSTSSNKSFSRRPQPLDTNTAQQTLSAMTGYFLSVRPGIASMYLNVNHATSPFFEPVLVSNFIDWSRRLGRSEGEIRAVLKGVKVRIMYDKRREFTAEDQRMRSLPPSALLRNANGPMFDAQTHPIILPGVPCKVSTQALAGVTTIQDWYAARANPNILTDDDFPTSNLNLQPNVWAVNVGRDHVRSPDGVEWYPANQLMIQSGQPFRGRLTPNQTTAMLRVAVHPPKVHKPRILGQEDIDGMFHFGFAGNADAGAGNPAGGNRSAIDPQRPDVPLNQVFLQTVNMQADIEMIQIPGKWLSRPTLMYGRHNLVDNAGQGRGLANVNRTRIVRPRDRPGSANWNLLHTGFATKVNLPTLAVLDLQRTSAQQWQQDVYNRMLQVQLYGHGLIPSTGVNVQWHAAPNLGRSQMDLTWEIRLRTELGVLLGNLQQPYPPILIFLEGYSLHDYACVKRVADLQLGVQTICAVGGRSLGRWDQQTVSNIALKYNIKGARDGRDNHHFDDNSLKILRSTARRADTIVVGADVTHPGKGSATATPSIAAVVGSADDHFMQYPGSMRLQKGGKEDIVDLSGMVKERLLEWARRHHNNLPAKILFYRDGVSELQYVLLRRRELPQIQIAFNEAYRHLHPGAQNLPPTGIPAPDHFKSNWQGISRANRVQKEKKADEEWAANIEGQSNNLPFKMTFVVVGKRHNTRFYNTDGRSKMSGNNSNVKPGLVVDEVITHPYGMDFYLQSHEPIKGTGRSARYFVLRNNMALTADELQSITHTLCYAYARATRGVSYCAPAYYADRLCDRGRSYLRHYLTNHSDFQPRHQRHQGPTTETYDQYSAAIIDAIEHDPRFRPQLALGQTVRQNPWHPDLDDTMFYL</sequence>
<dbReference type="EMBL" id="NAJQ01000235">
    <property type="protein sequence ID" value="TKA74186.1"/>
    <property type="molecule type" value="Genomic_DNA"/>
</dbReference>
<accession>A0A4U0XE95</accession>
<dbReference type="InterPro" id="IPR036085">
    <property type="entry name" value="PAZ_dom_sf"/>
</dbReference>
<feature type="region of interest" description="Disordered" evidence="1">
    <location>
        <begin position="743"/>
        <end position="762"/>
    </location>
</feature>
<organism evidence="3 4">
    <name type="scientific">Friedmanniomyces simplex</name>
    <dbReference type="NCBI Taxonomy" id="329884"/>
    <lineage>
        <taxon>Eukaryota</taxon>
        <taxon>Fungi</taxon>
        <taxon>Dikarya</taxon>
        <taxon>Ascomycota</taxon>
        <taxon>Pezizomycotina</taxon>
        <taxon>Dothideomycetes</taxon>
        <taxon>Dothideomycetidae</taxon>
        <taxon>Mycosphaerellales</taxon>
        <taxon>Teratosphaeriaceae</taxon>
        <taxon>Friedmanniomyces</taxon>
    </lineage>
</organism>
<dbReference type="SUPFAM" id="SSF101690">
    <property type="entry name" value="PAZ domain"/>
    <property type="match status" value="1"/>
</dbReference>
<evidence type="ECO:0000313" key="3">
    <source>
        <dbReference type="EMBL" id="TKA74186.1"/>
    </source>
</evidence>
<feature type="region of interest" description="Disordered" evidence="1">
    <location>
        <begin position="547"/>
        <end position="620"/>
    </location>
</feature>
<feature type="compositionally biased region" description="Basic and acidic residues" evidence="1">
    <location>
        <begin position="507"/>
        <end position="530"/>
    </location>
</feature>
<gene>
    <name evidence="3" type="ORF">B0A55_05145</name>
</gene>
<evidence type="ECO:0000256" key="1">
    <source>
        <dbReference type="SAM" id="MobiDB-lite"/>
    </source>
</evidence>
<dbReference type="Gene3D" id="3.30.420.10">
    <property type="entry name" value="Ribonuclease H-like superfamily/Ribonuclease H"/>
    <property type="match status" value="1"/>
</dbReference>
<dbReference type="OrthoDB" id="10252740at2759"/>
<name>A0A4U0XE95_9PEZI</name>
<proteinExistence type="predicted"/>
<dbReference type="InterPro" id="IPR012337">
    <property type="entry name" value="RNaseH-like_sf"/>
</dbReference>
<dbReference type="PANTHER" id="PTHR22891">
    <property type="entry name" value="EUKARYOTIC TRANSLATION INITIATION FACTOR 2C"/>
    <property type="match status" value="1"/>
</dbReference>
<reference evidence="3 4" key="1">
    <citation type="submission" date="2017-03" db="EMBL/GenBank/DDBJ databases">
        <title>Genomes of endolithic fungi from Antarctica.</title>
        <authorList>
            <person name="Coleine C."/>
            <person name="Masonjones S."/>
            <person name="Stajich J.E."/>
        </authorList>
    </citation>
    <scope>NUCLEOTIDE SEQUENCE [LARGE SCALE GENOMIC DNA]</scope>
    <source>
        <strain evidence="3 4">CCFEE 5184</strain>
    </source>
</reference>
<dbReference type="SUPFAM" id="SSF53098">
    <property type="entry name" value="Ribonuclease H-like"/>
    <property type="match status" value="1"/>
</dbReference>
<dbReference type="InterPro" id="IPR003165">
    <property type="entry name" value="Piwi"/>
</dbReference>
<evidence type="ECO:0000259" key="2">
    <source>
        <dbReference type="PROSITE" id="PS50822"/>
    </source>
</evidence>
<feature type="region of interest" description="Disordered" evidence="1">
    <location>
        <begin position="507"/>
        <end position="535"/>
    </location>
</feature>
<feature type="domain" description="Piwi" evidence="2">
    <location>
        <begin position="1519"/>
        <end position="1810"/>
    </location>
</feature>
<feature type="region of interest" description="Disordered" evidence="1">
    <location>
        <begin position="95"/>
        <end position="132"/>
    </location>
</feature>
<feature type="compositionally biased region" description="Low complexity" evidence="1">
    <location>
        <begin position="547"/>
        <end position="566"/>
    </location>
</feature>
<comment type="caution">
    <text evidence="3">The sequence shown here is derived from an EMBL/GenBank/DDBJ whole genome shotgun (WGS) entry which is preliminary data.</text>
</comment>
<dbReference type="Pfam" id="PF02171">
    <property type="entry name" value="Piwi"/>
    <property type="match status" value="2"/>
</dbReference>
<dbReference type="SMART" id="SM00950">
    <property type="entry name" value="Piwi"/>
    <property type="match status" value="1"/>
</dbReference>
<dbReference type="SMART" id="SM01163">
    <property type="entry name" value="DUF1785"/>
    <property type="match status" value="1"/>
</dbReference>
<dbReference type="InterPro" id="IPR014811">
    <property type="entry name" value="ArgoL1"/>
</dbReference>
<dbReference type="GO" id="GO:0003676">
    <property type="term" value="F:nucleic acid binding"/>
    <property type="evidence" value="ECO:0007669"/>
    <property type="project" value="InterPro"/>
</dbReference>
<feature type="region of interest" description="Disordered" evidence="1">
    <location>
        <begin position="1007"/>
        <end position="1027"/>
    </location>
</feature>
<evidence type="ECO:0000313" key="4">
    <source>
        <dbReference type="Proteomes" id="UP000309340"/>
    </source>
</evidence>
<dbReference type="InterPro" id="IPR036397">
    <property type="entry name" value="RNaseH_sf"/>
</dbReference>
<keyword evidence="4" id="KW-1185">Reference proteome</keyword>
<dbReference type="Proteomes" id="UP000309340">
    <property type="component" value="Unassembled WGS sequence"/>
</dbReference>